<dbReference type="RefSeq" id="WP_125749687.1">
    <property type="nucleotide sequence ID" value="NZ_JBHTON010000004.1"/>
</dbReference>
<evidence type="ECO:0000313" key="1">
    <source>
        <dbReference type="EMBL" id="MFD1484029.1"/>
    </source>
</evidence>
<keyword evidence="2" id="KW-1185">Reference proteome</keyword>
<gene>
    <name evidence="1" type="ORF">ACFQ5J_02030</name>
</gene>
<dbReference type="Gene3D" id="3.40.30.10">
    <property type="entry name" value="Glutaredoxin"/>
    <property type="match status" value="1"/>
</dbReference>
<dbReference type="SUPFAM" id="SSF52833">
    <property type="entry name" value="Thioredoxin-like"/>
    <property type="match status" value="1"/>
</dbReference>
<reference evidence="2" key="1">
    <citation type="journal article" date="2019" name="Int. J. Syst. Evol. Microbiol.">
        <title>The Global Catalogue of Microorganisms (GCM) 10K type strain sequencing project: providing services to taxonomists for standard genome sequencing and annotation.</title>
        <authorList>
            <consortium name="The Broad Institute Genomics Platform"/>
            <consortium name="The Broad Institute Genome Sequencing Center for Infectious Disease"/>
            <person name="Wu L."/>
            <person name="Ma J."/>
        </authorList>
    </citation>
    <scope>NUCLEOTIDE SEQUENCE [LARGE SCALE GENOMIC DNA]</scope>
    <source>
        <strain evidence="2">CCM 8903</strain>
    </source>
</reference>
<protein>
    <submittedName>
        <fullName evidence="1">DsbA family protein</fullName>
    </submittedName>
</protein>
<sequence length="199" mass="22557">MLEVFLFVNPVGMRCREAETAVTRLSEETDIQIDLHFVLLLNFQVIDQYMQRLGFDPLDLALRNRLFDAAYQVALDYQAAQYQGNLKARTLLMAEQEMFTDGCYDYDLAFAQACVKGYGLNWETFQADRREAANGFIADQNIAQEMGVEQTPCAVLFDTTQPQAPGVRLGNLGNYERFKSVCENIAHTPQPKKASLHVL</sequence>
<accession>A0ABW4E253</accession>
<dbReference type="Pfam" id="PF13743">
    <property type="entry name" value="Thioredoxin_5"/>
    <property type="match status" value="1"/>
</dbReference>
<dbReference type="Proteomes" id="UP001597252">
    <property type="component" value="Unassembled WGS sequence"/>
</dbReference>
<proteinExistence type="predicted"/>
<dbReference type="InterPro" id="IPR036249">
    <property type="entry name" value="Thioredoxin-like_sf"/>
</dbReference>
<name>A0ABW4E253_9LACO</name>
<organism evidence="1 2">
    <name type="scientific">Lacticaseibacillus baoqingensis</name>
    <dbReference type="NCBI Taxonomy" id="2486013"/>
    <lineage>
        <taxon>Bacteria</taxon>
        <taxon>Bacillati</taxon>
        <taxon>Bacillota</taxon>
        <taxon>Bacilli</taxon>
        <taxon>Lactobacillales</taxon>
        <taxon>Lactobacillaceae</taxon>
        <taxon>Lacticaseibacillus</taxon>
    </lineage>
</organism>
<evidence type="ECO:0000313" key="2">
    <source>
        <dbReference type="Proteomes" id="UP001597252"/>
    </source>
</evidence>
<comment type="caution">
    <text evidence="1">The sequence shown here is derived from an EMBL/GenBank/DDBJ whole genome shotgun (WGS) entry which is preliminary data.</text>
</comment>
<dbReference type="EMBL" id="JBHTON010000004">
    <property type="protein sequence ID" value="MFD1484029.1"/>
    <property type="molecule type" value="Genomic_DNA"/>
</dbReference>